<evidence type="ECO:0000313" key="13">
    <source>
        <dbReference type="Proteomes" id="UP000016922"/>
    </source>
</evidence>
<dbReference type="PANTHER" id="PTHR13367:SF33">
    <property type="entry name" value="P-LOOP CONTAINING NUCLEOSIDE TRIPHOSPHATE HYDROLASE PROTEIN"/>
    <property type="match status" value="1"/>
</dbReference>
<evidence type="ECO:0000259" key="10">
    <source>
        <dbReference type="Pfam" id="PF12359"/>
    </source>
</evidence>
<protein>
    <recommendedName>
        <fullName evidence="2">ubiquitinyl hydrolase 1</fullName>
        <ecNumber evidence="2">3.4.19.12</ecNumber>
    </recommendedName>
</protein>
<feature type="domain" description="DUF6606" evidence="11">
    <location>
        <begin position="7"/>
        <end position="279"/>
    </location>
</feature>
<dbReference type="GO" id="GO:0004843">
    <property type="term" value="F:cysteine-type deubiquitinase activity"/>
    <property type="evidence" value="ECO:0007669"/>
    <property type="project" value="UniProtKB-EC"/>
</dbReference>
<dbReference type="RefSeq" id="XP_008079413.1">
    <property type="nucleotide sequence ID" value="XM_008081222.1"/>
</dbReference>
<dbReference type="KEGG" id="glz:GLAREA_07274"/>
<evidence type="ECO:0000256" key="6">
    <source>
        <dbReference type="ARBA" id="ARBA00022807"/>
    </source>
</evidence>
<feature type="domain" description="DUF3638" evidence="9">
    <location>
        <begin position="2006"/>
        <end position="2059"/>
    </location>
</feature>
<keyword evidence="13" id="KW-1185">Reference proteome</keyword>
<gene>
    <name evidence="12" type="ORF">GLAREA_07274</name>
</gene>
<dbReference type="GO" id="GO:0006508">
    <property type="term" value="P:proteolysis"/>
    <property type="evidence" value="ECO:0007669"/>
    <property type="project" value="UniProtKB-KW"/>
</dbReference>
<dbReference type="InterPro" id="IPR022099">
    <property type="entry name" value="DUF3638"/>
</dbReference>
<feature type="domain" description="DUF3638" evidence="9">
    <location>
        <begin position="2075"/>
        <end position="2247"/>
    </location>
</feature>
<evidence type="ECO:0000256" key="7">
    <source>
        <dbReference type="SAM" id="Coils"/>
    </source>
</evidence>
<dbReference type="InterPro" id="IPR046541">
    <property type="entry name" value="DUF6606"/>
</dbReference>
<feature type="domain" description="DUF3645" evidence="10">
    <location>
        <begin position="2365"/>
        <end position="2397"/>
    </location>
</feature>
<reference evidence="12 13" key="1">
    <citation type="journal article" date="2013" name="BMC Genomics">
        <title>Genomics-driven discovery of the pneumocandin biosynthetic gene cluster in the fungus Glarea lozoyensis.</title>
        <authorList>
            <person name="Chen L."/>
            <person name="Yue Q."/>
            <person name="Zhang X."/>
            <person name="Xiang M."/>
            <person name="Wang C."/>
            <person name="Li S."/>
            <person name="Che Y."/>
            <person name="Ortiz-Lopez F.J."/>
            <person name="Bills G.F."/>
            <person name="Liu X."/>
            <person name="An Z."/>
        </authorList>
    </citation>
    <scope>NUCLEOTIDE SEQUENCE [LARGE SCALE GENOMIC DNA]</scope>
    <source>
        <strain evidence="13">ATCC 20868 / MF5171</strain>
    </source>
</reference>
<sequence length="3147" mass="357329">MALLESVFNHLVLPPKLPGHRDIDIEAIEQSILSRLIRTCDTMGKLTGQQFQETWASVRYSLRICLNTNLGRLEKASMLQEFYNLQRNGLIILYVVEQNAALLVRRQRHDGVDTVIFEAFEASPSSEDVLAAENALQWDFPGRAVEIPFDEFLKKSFQESLATFLEQASMESLKRFEARSAKAKVFVIEARDTTDPALITQMLMPLLEAVGSAVEVPRLRKRVRDDVNIENAEFPWRRLPLWLVLRVAIQRQLCIVLGNEPGRACYKFLICTVLAQFLEDCAGRLAPELTVMLRAKLCRRLAKLEMDKARVFSASAVYNQFFDLVGPMLKGIIEKATDQVESAWAHFKTTIARPISVLPPHADEQALHLSLPNSGKYLYNLLALPPSQRRDPASLHIPPPGDGTMEKVTKFTDRYFSLAKLDKDIEKERALSPEPVADCEARCIQLAKSIIDVFTMVGDAYDSNPEQISIFILNLFDLWVQMDKCAIRACTLLRDYAPIFNPELLDVLHLSTLSSMQRLQGIQSHLRSRYSDCRFANKTIFSEPDKNCFAARYVEQSASLRKLQQQIEEASSKSRGKKQSEWDNLCKEYDNLSEKITSTTCICTTNYDGSRNIHGCKKCWHWRCRKRMTIAIHEDFLPEDSAQKAAVVLELGIPSFLAAYRNATFRIVNDLGHPSKTSTSLPPVMLLKDYHQLQCYMKPTVDGVSIASAKKSFLQTHFKAFKMKVGLSDILLPLGLNFAYYDIKSGVWLRNLDKQLTFQHLCGVYVPRSLQGSVIGSPAHPAPNTEGPSSYEIVASQSSCPSDISVHEFMSYQRLLSGKTRRWLTMLVELGASNLNFSAEDTMLIFNHLAMQAGPAQNEADLLRDAHVVFRDPSFCQRLTEQIDNRLRNITTNWREMHCMEMLITLSLRLFNLTSGRDRQSAERLLKAARESTLQWISHLRDEVRNAVEADVAERAARYGFWAALLCRRTFTTFVDSNSNVNAEDLCSFVQASIALQENLVVDLAKLPSKLKNMLVRDMKMVYRIRGLIQKSIESNLDSLGFAINKTWSDSSNSTGRTYSHWQFLSSPNKRWVVSVITSTANKFIVPQVVHYNFVEGHLLVDGKPLGRLPLDIRESEDVKELFGNQHLLTFPSSLSGMSHVMATRIRGNEVHFGLRGKSVVIRALVRDSLLECVPRRVFVDSDSFDLPSGLIENCVHWLNLRTRRLEIRRKPVIWKTRQSDWILDVSNRRAQRNRVVLVDPHSDLCKRVAEIFRHFEDPQRLTVFQPAIGRLSVEMRHLELSFFVNKSNLLECRELNAEIDPNQDAGTLYGFQSKIVLRDVANPERRSIITPLGQLTYKRHGMHLAVRASSTTEYGRFGIDDVLGRLSCPPEPRLLYSKAQFHAFTSFVLPDPLTGRTGTEEALHTLRSGYCQPWKPVSDGLASILRVIGGLSPSREYYPKDKRRLQTVIWDKHLTISVQHDSYMGLAQELLAKSDRLRAFTANEGEVIDFETEIPSHLRRRGEIRRLYERGTSDPSRLIVGKDMVYNPRDRHSSLPQATNVYQIVGLFRKRPFCAHKARKLAAILQDWKLIGGFHHTDSDSQSISSCLSDLMENNIGEQWGSLMNLCRHSDPQDPYTLIFRLGLLSFGTKADMDAIRSLAAFGCLDELKILQPPISPSFAEFKLYASPTLELLLNLIVADYPISQPVVSKSKRKQDRFREKHRILCEAEGRRLATFLLEQWPSSEPSAEEFESTVLDRELAMERILPEWQRLHRNMRLSEYVIQAQEILDRYKGANDMSVPQAWNEEAAALCRPDRGSPIPTLSDLLVKCAPLPLGHLSHGALLSKDLLRGVHSPSERKKISRKTISSKEVVELGKILDLFAESADVLRQQYGNDLKKSLLALENVSNQAQLQETPPGVDVVREDIEKARAALNHEFERVQNTFSAEDDRFQWLRLGSLWPCTTPITTLEQLRSSSDHHFGSNMRECLVSYGVLATTLQRLLRIRHAQLKGDHHKLLQEWRNTGHENWSALEFPDWLLLEIESDLLIRCEQIDVAHAIISPSSRSNSVLQMNMGKGKTINFLTRGTITLLFRRKTSCIVPMAVAILADKKQLSRLVVPKALLLQTAQTVQSRLGGLVGREIRHIPFSRRTLTTPNMLRLFSAHHREILQCCGVILTTPEHILSYKLSGLQRLADSRLHEAQEMVTFQSWLTSTCRDVLDESDFTLAVKTQLIYPSGPQVSVDGHPHRWEVAQILLSLVEDHLPDLQCDFPKSIEVVKRPGGFPMIHLLRTDVEDALHQRIINDVCDGRISFLRLTNSTVPVTRRKIKRVLSDDNIDHKFTEQVSTLFADRSSARKNILLLRGLLFNRILLLCLKKRWNVQYGLHPNRHPIAVPFDAKGVPSEQAEFGHPDVSILFTCLAFYYSGLNLSQFREGLQHVLKSDDPAAEYDRWTYGSDTLPEALHHWNVINGDDQGQVEELWRHLRLNRSVLDHYMNNFVFPAHAKQFGVKLQASGWDLPLFSKSRPGEETSCTKTTGFSGTNDNKMMLPLNIKQDDLPSLRQTNAEVLTYVLQSRNRQYKLAAEQGKRLTEEELLRRIAGLEIRILIDAGAYILEMDNRTLVRAWLDIDTQAKGAVYFGADNRAWVQYRGGKEVVPLLATPFAEKLDECLVYIDEAHTRGIDLKLPQKARGALTLALGQTKDHTMQAAMRLRQLGTTQSIIFFAPPEVHQSILDVCRKICGEVLDSSRIESSHIVCWLLEQTCRANEHLRNLYLAQGTDFCRRTDAQWKYVKFLTKNRHREAYLRVIQHPERQTLEQLYGVVPDTQPSSVADTPSAELKCFMEELSEQRRAAKNKGDRVHSSVLEEVEQEREVEFQVEQVRQVQKPAHYKAVAFPGLHAAISHFAKTGELAGGHGYEHVFDALARTSIGQKYNVRRTTSQLYVSPEFMRTIELGKRIPNDNFLRPVEWILWSPSNGTALIVISEEAELLIPMIRVARKPKVHLITYAAPVTKNMLHFNELSYYVLPRLPDGYTAPDWLSIELGIFAGRLYINFTECAPLTNYLQLADNTGTDSPQGRTEHVGISTKNPVDFLLEWLTVCRKGQDIMHTPMGYICQGRPLHESHPFFAARGIGARDVGGPSGGGTSGDVDEAEVQHPDLEDEGDSMGTL</sequence>
<evidence type="ECO:0000256" key="4">
    <source>
        <dbReference type="ARBA" id="ARBA00022786"/>
    </source>
</evidence>
<dbReference type="EMBL" id="KE145357">
    <property type="protein sequence ID" value="EPE34261.1"/>
    <property type="molecule type" value="Genomic_DNA"/>
</dbReference>
<proteinExistence type="predicted"/>
<evidence type="ECO:0000256" key="5">
    <source>
        <dbReference type="ARBA" id="ARBA00022801"/>
    </source>
</evidence>
<feature type="coiled-coil region" evidence="7">
    <location>
        <begin position="553"/>
        <end position="580"/>
    </location>
</feature>
<keyword evidence="7" id="KW-0175">Coiled coil</keyword>
<evidence type="ECO:0000313" key="12">
    <source>
        <dbReference type="EMBL" id="EPE34261.1"/>
    </source>
</evidence>
<feature type="region of interest" description="Disordered" evidence="8">
    <location>
        <begin position="3113"/>
        <end position="3147"/>
    </location>
</feature>
<dbReference type="InterPro" id="IPR051346">
    <property type="entry name" value="OTU_Deubiquitinase"/>
</dbReference>
<evidence type="ECO:0000259" key="9">
    <source>
        <dbReference type="Pfam" id="PF12340"/>
    </source>
</evidence>
<dbReference type="OMA" id="DIMHTPM"/>
<dbReference type="GeneID" id="19466327"/>
<comment type="catalytic activity">
    <reaction evidence="1">
        <text>Thiol-dependent hydrolysis of ester, thioester, amide, peptide and isopeptide bonds formed by the C-terminal Gly of ubiquitin (a 76-residue protein attached to proteins as an intracellular targeting signal).</text>
        <dbReference type="EC" id="3.4.19.12"/>
    </reaction>
</comment>
<evidence type="ECO:0000256" key="3">
    <source>
        <dbReference type="ARBA" id="ARBA00022670"/>
    </source>
</evidence>
<keyword evidence="4" id="KW-0833">Ubl conjugation pathway</keyword>
<accession>S3DQF8</accession>
<dbReference type="Pfam" id="PF20255">
    <property type="entry name" value="DUF6606"/>
    <property type="match status" value="1"/>
</dbReference>
<keyword evidence="6" id="KW-0788">Thiol protease</keyword>
<keyword evidence="3" id="KW-0645">Protease</keyword>
<dbReference type="EC" id="3.4.19.12" evidence="2"/>
<dbReference type="STRING" id="1116229.S3DQF8"/>
<dbReference type="OrthoDB" id="3182339at2759"/>
<organism evidence="12 13">
    <name type="scientific">Glarea lozoyensis (strain ATCC 20868 / MF5171)</name>
    <dbReference type="NCBI Taxonomy" id="1116229"/>
    <lineage>
        <taxon>Eukaryota</taxon>
        <taxon>Fungi</taxon>
        <taxon>Dikarya</taxon>
        <taxon>Ascomycota</taxon>
        <taxon>Pezizomycotina</taxon>
        <taxon>Leotiomycetes</taxon>
        <taxon>Helotiales</taxon>
        <taxon>Helotiaceae</taxon>
        <taxon>Glarea</taxon>
    </lineage>
</organism>
<dbReference type="InterPro" id="IPR022105">
    <property type="entry name" value="DUF3645"/>
</dbReference>
<evidence type="ECO:0000256" key="1">
    <source>
        <dbReference type="ARBA" id="ARBA00000707"/>
    </source>
</evidence>
<evidence type="ECO:0000256" key="2">
    <source>
        <dbReference type="ARBA" id="ARBA00012759"/>
    </source>
</evidence>
<dbReference type="Pfam" id="PF12359">
    <property type="entry name" value="DUF3645"/>
    <property type="match status" value="1"/>
</dbReference>
<name>S3DQF8_GLAL2</name>
<evidence type="ECO:0000256" key="8">
    <source>
        <dbReference type="SAM" id="MobiDB-lite"/>
    </source>
</evidence>
<dbReference type="HOGENOM" id="CLU_000211_1_0_1"/>
<dbReference type="Proteomes" id="UP000016922">
    <property type="component" value="Unassembled WGS sequence"/>
</dbReference>
<feature type="compositionally biased region" description="Acidic residues" evidence="8">
    <location>
        <begin position="3137"/>
        <end position="3147"/>
    </location>
</feature>
<dbReference type="PANTHER" id="PTHR13367">
    <property type="entry name" value="UBIQUITIN THIOESTERASE"/>
    <property type="match status" value="1"/>
</dbReference>
<dbReference type="eggNOG" id="ENOG502QUFK">
    <property type="taxonomic scope" value="Eukaryota"/>
</dbReference>
<keyword evidence="5" id="KW-0378">Hydrolase</keyword>
<dbReference type="Pfam" id="PF12340">
    <property type="entry name" value="DUF3638"/>
    <property type="match status" value="2"/>
</dbReference>
<evidence type="ECO:0000259" key="11">
    <source>
        <dbReference type="Pfam" id="PF20255"/>
    </source>
</evidence>